<comment type="caution">
    <text evidence="1">The sequence shown here is derived from an EMBL/GenBank/DDBJ whole genome shotgun (WGS) entry which is preliminary data.</text>
</comment>
<name>A0ACB1KEI4_RANTA</name>
<protein>
    <submittedName>
        <fullName evidence="1">Uncharacterized protein</fullName>
    </submittedName>
</protein>
<organism evidence="1 2">
    <name type="scientific">Rangifer tarandus platyrhynchus</name>
    <name type="common">Svalbard reindeer</name>
    <dbReference type="NCBI Taxonomy" id="3082113"/>
    <lineage>
        <taxon>Eukaryota</taxon>
        <taxon>Metazoa</taxon>
        <taxon>Chordata</taxon>
        <taxon>Craniata</taxon>
        <taxon>Vertebrata</taxon>
        <taxon>Euteleostomi</taxon>
        <taxon>Mammalia</taxon>
        <taxon>Eutheria</taxon>
        <taxon>Laurasiatheria</taxon>
        <taxon>Artiodactyla</taxon>
        <taxon>Ruminantia</taxon>
        <taxon>Pecora</taxon>
        <taxon>Cervidae</taxon>
        <taxon>Odocoileinae</taxon>
        <taxon>Rangifer</taxon>
    </lineage>
</organism>
<reference evidence="1" key="1">
    <citation type="submission" date="2025-03" db="EMBL/GenBank/DDBJ databases">
        <authorList>
            <consortium name="ELIXIR-Norway"/>
            <consortium name="Elixir Norway"/>
        </authorList>
    </citation>
    <scope>NUCLEOTIDE SEQUENCE</scope>
</reference>
<proteinExistence type="predicted"/>
<accession>A0ACB1KEI4</accession>
<evidence type="ECO:0000313" key="1">
    <source>
        <dbReference type="EMBL" id="CAM9141177.1"/>
    </source>
</evidence>
<evidence type="ECO:0000313" key="2">
    <source>
        <dbReference type="Proteomes" id="UP001162501"/>
    </source>
</evidence>
<gene>
    <name evidence="1" type="ORF">MRATA1EN22A_LOCUS28972</name>
</gene>
<sequence length="90" mass="9642">MVSESSRVTSSVGGNGGGPQQEGKERHPRQRGEQQASLIKPAVQKELLLRFENAATSYSTAAARNSGLYVLRSRGDPLHAHRNSVAREGG</sequence>
<dbReference type="Proteomes" id="UP001162501">
    <property type="component" value="Unassembled WGS sequence"/>
</dbReference>
<dbReference type="EMBL" id="CATOBB020000364">
    <property type="protein sequence ID" value="CAM9141177.1"/>
    <property type="molecule type" value="Genomic_DNA"/>
</dbReference>